<evidence type="ECO:0000256" key="2">
    <source>
        <dbReference type="ARBA" id="ARBA00004651"/>
    </source>
</evidence>
<dbReference type="InterPro" id="IPR013556">
    <property type="entry name" value="Flag_M-ring_C"/>
</dbReference>
<keyword evidence="12" id="KW-0966">Cell projection</keyword>
<evidence type="ECO:0000313" key="13">
    <source>
        <dbReference type="Proteomes" id="UP001595791"/>
    </source>
</evidence>
<evidence type="ECO:0000259" key="11">
    <source>
        <dbReference type="Pfam" id="PF08345"/>
    </source>
</evidence>
<dbReference type="PIRSF" id="PIRSF004862">
    <property type="entry name" value="FliF"/>
    <property type="match status" value="1"/>
</dbReference>
<feature type="transmembrane region" description="Helical" evidence="9">
    <location>
        <begin position="421"/>
        <end position="439"/>
    </location>
</feature>
<comment type="caution">
    <text evidence="12">The sequence shown here is derived from an EMBL/GenBank/DDBJ whole genome shotgun (WGS) entry which is preliminary data.</text>
</comment>
<proteinExistence type="inferred from homology"/>
<evidence type="ECO:0000256" key="3">
    <source>
        <dbReference type="ARBA" id="ARBA00007971"/>
    </source>
</evidence>
<name>A0ABV8MX27_9NEIS</name>
<keyword evidence="12" id="KW-0969">Cilium</keyword>
<gene>
    <name evidence="12" type="primary">fliF</name>
    <name evidence="12" type="ORF">ACFOW7_21180</name>
</gene>
<evidence type="ECO:0000256" key="7">
    <source>
        <dbReference type="ARBA" id="ARBA00023136"/>
    </source>
</evidence>
<dbReference type="Pfam" id="PF01514">
    <property type="entry name" value="YscJ_FliF"/>
    <property type="match status" value="1"/>
</dbReference>
<dbReference type="PANTHER" id="PTHR30046:SF0">
    <property type="entry name" value="FLAGELLAR M-RING PROTEIN"/>
    <property type="match status" value="1"/>
</dbReference>
<dbReference type="PRINTS" id="PR01009">
    <property type="entry name" value="FLGMRINGFLIF"/>
</dbReference>
<keyword evidence="4" id="KW-1003">Cell membrane</keyword>
<dbReference type="RefSeq" id="WP_378168450.1">
    <property type="nucleotide sequence ID" value="NZ_JBHSBU010000002.1"/>
</dbReference>
<feature type="transmembrane region" description="Helical" evidence="9">
    <location>
        <begin position="17"/>
        <end position="38"/>
    </location>
</feature>
<evidence type="ECO:0000256" key="1">
    <source>
        <dbReference type="ARBA" id="ARBA00004117"/>
    </source>
</evidence>
<evidence type="ECO:0000256" key="6">
    <source>
        <dbReference type="ARBA" id="ARBA00022989"/>
    </source>
</evidence>
<dbReference type="InterPro" id="IPR000067">
    <property type="entry name" value="FlgMring_FliF"/>
</dbReference>
<organism evidence="12 13">
    <name type="scientific">Chitinimonas lacunae</name>
    <dbReference type="NCBI Taxonomy" id="1963018"/>
    <lineage>
        <taxon>Bacteria</taxon>
        <taxon>Pseudomonadati</taxon>
        <taxon>Pseudomonadota</taxon>
        <taxon>Betaproteobacteria</taxon>
        <taxon>Neisseriales</taxon>
        <taxon>Chitinibacteraceae</taxon>
        <taxon>Chitinimonas</taxon>
    </lineage>
</organism>
<comment type="similarity">
    <text evidence="3">Belongs to the FliF family.</text>
</comment>
<evidence type="ECO:0000256" key="5">
    <source>
        <dbReference type="ARBA" id="ARBA00022692"/>
    </source>
</evidence>
<keyword evidence="5 9" id="KW-0812">Transmembrane</keyword>
<protein>
    <submittedName>
        <fullName evidence="12">Flagellar basal-body MS-ring/collar protein FliF</fullName>
    </submittedName>
</protein>
<dbReference type="EMBL" id="JBHSBU010000002">
    <property type="protein sequence ID" value="MFC4161856.1"/>
    <property type="molecule type" value="Genomic_DNA"/>
</dbReference>
<keyword evidence="12" id="KW-0282">Flagellum</keyword>
<evidence type="ECO:0000256" key="8">
    <source>
        <dbReference type="ARBA" id="ARBA00023143"/>
    </source>
</evidence>
<evidence type="ECO:0000259" key="10">
    <source>
        <dbReference type="Pfam" id="PF01514"/>
    </source>
</evidence>
<dbReference type="PANTHER" id="PTHR30046">
    <property type="entry name" value="FLAGELLAR M-RING PROTEIN"/>
    <property type="match status" value="1"/>
</dbReference>
<reference evidence="13" key="1">
    <citation type="journal article" date="2019" name="Int. J. Syst. Evol. Microbiol.">
        <title>The Global Catalogue of Microorganisms (GCM) 10K type strain sequencing project: providing services to taxonomists for standard genome sequencing and annotation.</title>
        <authorList>
            <consortium name="The Broad Institute Genomics Platform"/>
            <consortium name="The Broad Institute Genome Sequencing Center for Infectious Disease"/>
            <person name="Wu L."/>
            <person name="Ma J."/>
        </authorList>
    </citation>
    <scope>NUCLEOTIDE SEQUENCE [LARGE SCALE GENOMIC DNA]</scope>
    <source>
        <strain evidence="13">LMG 29894</strain>
    </source>
</reference>
<feature type="domain" description="Flagellar M-ring N-terminal" evidence="10">
    <location>
        <begin position="39"/>
        <end position="212"/>
    </location>
</feature>
<comment type="subcellular location">
    <subcellularLocation>
        <location evidence="1">Bacterial flagellum basal body</location>
    </subcellularLocation>
    <subcellularLocation>
        <location evidence="2">Cell membrane</location>
        <topology evidence="2">Multi-pass membrane protein</topology>
    </subcellularLocation>
</comment>
<dbReference type="InterPro" id="IPR045851">
    <property type="entry name" value="AMP-bd_C_sf"/>
</dbReference>
<evidence type="ECO:0000256" key="9">
    <source>
        <dbReference type="SAM" id="Phobius"/>
    </source>
</evidence>
<dbReference type="Gene3D" id="3.30.300.30">
    <property type="match status" value="1"/>
</dbReference>
<dbReference type="InterPro" id="IPR043427">
    <property type="entry name" value="YscJ/FliF"/>
</dbReference>
<dbReference type="Pfam" id="PF08345">
    <property type="entry name" value="YscJ_FliF_C"/>
    <property type="match status" value="1"/>
</dbReference>
<sequence length="477" mass="51331">MTIVKQIWARLDQRGRIGLAFGVAAILALTSILGYWTLRQDYQVLFSGLAPQDAAAMVAELERMKVPYRIGEGGDTILVGADVVHKTRLKLLGKDIPLHGAVGFELFNNTDFGMTEFAQKVNYQRALQGEITRTILSIEEIQGARVHLALPEHTLFKKAGATPKASVTLTLKPGRRLAPDQVRGIQRLVAASVPDIRPEDVTLLDQHGVALSRQGGDEADLASGRLEHKRGMEDYLGRKLADVLDRSFGAGQAIATVDVVLGNKQVKVTTEDVLPANKPGADEAPTGIVVRERHTVRDGAAGKDGEQNEEERNNEIEYQVGRRIEQVESGPGAVERLSVAVVVRAPLGEEELGRLREIAANAVGFNAERGDRIAVYSMGRLPALTPSNEAATTQPPAEAAAAPASAAPTAARPLGAVPQPFWWVLAGLLGLGALLWFGARRTVAETTLAGPLDEAGRAAALRQVQRWLDQEAAEELR</sequence>
<dbReference type="Proteomes" id="UP001595791">
    <property type="component" value="Unassembled WGS sequence"/>
</dbReference>
<evidence type="ECO:0000256" key="4">
    <source>
        <dbReference type="ARBA" id="ARBA00022475"/>
    </source>
</evidence>
<keyword evidence="8" id="KW-0975">Bacterial flagellum</keyword>
<keyword evidence="6 9" id="KW-1133">Transmembrane helix</keyword>
<dbReference type="NCBIfam" id="TIGR00206">
    <property type="entry name" value="fliF"/>
    <property type="match status" value="1"/>
</dbReference>
<accession>A0ABV8MX27</accession>
<keyword evidence="7 9" id="KW-0472">Membrane</keyword>
<dbReference type="InterPro" id="IPR006182">
    <property type="entry name" value="FliF_N_dom"/>
</dbReference>
<feature type="domain" description="Flagellar M-ring C-terminal" evidence="11">
    <location>
        <begin position="244"/>
        <end position="378"/>
    </location>
</feature>
<keyword evidence="13" id="KW-1185">Reference proteome</keyword>
<evidence type="ECO:0000313" key="12">
    <source>
        <dbReference type="EMBL" id="MFC4161856.1"/>
    </source>
</evidence>